<evidence type="ECO:0000313" key="1">
    <source>
        <dbReference type="EMBL" id="KXI30859.1"/>
    </source>
</evidence>
<accession>A0A136A6J8</accession>
<dbReference type="RefSeq" id="WP_068371990.1">
    <property type="nucleotide sequence ID" value="NZ_LSNE01000002.1"/>
</dbReference>
<dbReference type="AlphaFoldDB" id="A0A136A6J8"/>
<proteinExistence type="predicted"/>
<reference evidence="2" key="1">
    <citation type="submission" date="2016-02" db="EMBL/GenBank/DDBJ databases">
        <authorList>
            <person name="Schultz-Johansen M."/>
            <person name="Glaring M.A."/>
            <person name="Bech P.K."/>
            <person name="Stougaard P."/>
        </authorList>
    </citation>
    <scope>NUCLEOTIDE SEQUENCE [LARGE SCALE GENOMIC DNA]</scope>
    <source>
        <strain evidence="2">S66</strain>
    </source>
</reference>
<name>A0A136A6J8_9ALTE</name>
<dbReference type="STRING" id="1799789.AX660_05505"/>
<comment type="caution">
    <text evidence="1">The sequence shown here is derived from an EMBL/GenBank/DDBJ whole genome shotgun (WGS) entry which is preliminary data.</text>
</comment>
<dbReference type="OrthoDB" id="6400567at2"/>
<keyword evidence="2" id="KW-1185">Reference proteome</keyword>
<gene>
    <name evidence="1" type="ORF">AX660_05505</name>
</gene>
<evidence type="ECO:0000313" key="2">
    <source>
        <dbReference type="Proteomes" id="UP000070299"/>
    </source>
</evidence>
<dbReference type="EMBL" id="LSNE01000002">
    <property type="protein sequence ID" value="KXI30859.1"/>
    <property type="molecule type" value="Genomic_DNA"/>
</dbReference>
<dbReference type="Proteomes" id="UP000070299">
    <property type="component" value="Unassembled WGS sequence"/>
</dbReference>
<organism evidence="1 2">
    <name type="scientific">Paraglaciecola hydrolytica</name>
    <dbReference type="NCBI Taxonomy" id="1799789"/>
    <lineage>
        <taxon>Bacteria</taxon>
        <taxon>Pseudomonadati</taxon>
        <taxon>Pseudomonadota</taxon>
        <taxon>Gammaproteobacteria</taxon>
        <taxon>Alteromonadales</taxon>
        <taxon>Alteromonadaceae</taxon>
        <taxon>Paraglaciecola</taxon>
    </lineage>
</organism>
<sequence>MIVRHIIEDLESVFESLPESKEFDLAFASYLEDDSGKIEFRTIEAFHWDDDEEFFLVPSGCAKYYSLDPVQFKAADFLTALKNKINTEIEEYCAYARARIKIAKDGSTVSLNSPLWGTGYHENERLLYFYHGKQPNNAT</sequence>
<protein>
    <submittedName>
        <fullName evidence="1">Uncharacterized protein</fullName>
    </submittedName>
</protein>